<organism evidence="1 2">
    <name type="scientific">Glycine soja</name>
    <name type="common">Wild soybean</name>
    <dbReference type="NCBI Taxonomy" id="3848"/>
    <lineage>
        <taxon>Eukaryota</taxon>
        <taxon>Viridiplantae</taxon>
        <taxon>Streptophyta</taxon>
        <taxon>Embryophyta</taxon>
        <taxon>Tracheophyta</taxon>
        <taxon>Spermatophyta</taxon>
        <taxon>Magnoliopsida</taxon>
        <taxon>eudicotyledons</taxon>
        <taxon>Gunneridae</taxon>
        <taxon>Pentapetalae</taxon>
        <taxon>rosids</taxon>
        <taxon>fabids</taxon>
        <taxon>Fabales</taxon>
        <taxon>Fabaceae</taxon>
        <taxon>Papilionoideae</taxon>
        <taxon>50 kb inversion clade</taxon>
        <taxon>NPAAA clade</taxon>
        <taxon>indigoferoid/millettioid clade</taxon>
        <taxon>Phaseoleae</taxon>
        <taxon>Glycine</taxon>
        <taxon>Glycine subgen. Soja</taxon>
    </lineage>
</organism>
<comment type="caution">
    <text evidence="1">The sequence shown here is derived from an EMBL/GenBank/DDBJ whole genome shotgun (WGS) entry which is preliminary data.</text>
</comment>
<evidence type="ECO:0000313" key="1">
    <source>
        <dbReference type="EMBL" id="RZB99107.1"/>
    </source>
</evidence>
<dbReference type="Proteomes" id="UP000289340">
    <property type="component" value="Chromosome 8"/>
</dbReference>
<evidence type="ECO:0000313" key="2">
    <source>
        <dbReference type="Proteomes" id="UP000289340"/>
    </source>
</evidence>
<dbReference type="AlphaFoldDB" id="A0A445JL27"/>
<dbReference type="InterPro" id="IPR043502">
    <property type="entry name" value="DNA/RNA_pol_sf"/>
</dbReference>
<dbReference type="CDD" id="cd09272">
    <property type="entry name" value="RNase_HI_RT_Ty1"/>
    <property type="match status" value="1"/>
</dbReference>
<keyword evidence="2" id="KW-1185">Reference proteome</keyword>
<dbReference type="PANTHER" id="PTHR11439:SF498">
    <property type="entry name" value="DNAK FAMILY PROTEIN"/>
    <property type="match status" value="1"/>
</dbReference>
<name>A0A445JL27_GLYSO</name>
<accession>A0A445JL27</accession>
<sequence length="292" mass="33331">METSLRLHHDSSEALADPLSYRRLVGCLIYLTSTRPDIVFATQQLCQFMIALTQTHFQAALRVVRYLKATPGKGLFFRRNNSFQLSGFSDADWATCVDTRRSVTRYCFFVGNSLVSWKTKKQSTVSRSSTEAKYRALASTTCELQWLFYLLRDLQVPHSKHPALYCDSQNALYIATNPVFHERTKHLEIDCHLVPQKLLSGLMNLLPVSSSHQLADMFTKALSPKLFQSNLSKLELHDIFEPPACGGAKRRRKSQLNKRLSHITLYSCRACFPFLYFVSIHNCILLLGSRIS</sequence>
<gene>
    <name evidence="1" type="ORF">D0Y65_021821</name>
</gene>
<reference evidence="1 2" key="1">
    <citation type="submission" date="2018-09" db="EMBL/GenBank/DDBJ databases">
        <title>A high-quality reference genome of wild soybean provides a powerful tool to mine soybean genomes.</title>
        <authorList>
            <person name="Xie M."/>
            <person name="Chung C.Y.L."/>
            <person name="Li M.-W."/>
            <person name="Wong F.-L."/>
            <person name="Chan T.-F."/>
            <person name="Lam H.-M."/>
        </authorList>
    </citation>
    <scope>NUCLEOTIDE SEQUENCE [LARGE SCALE GENOMIC DNA]</scope>
    <source>
        <strain evidence="2">cv. W05</strain>
        <tissue evidence="1">Hypocotyl of etiolated seedlings</tissue>
    </source>
</reference>
<protein>
    <submittedName>
        <fullName evidence="1">Retrovirus-related Pol polyprotein from transposon RE2</fullName>
    </submittedName>
</protein>
<proteinExistence type="predicted"/>
<dbReference type="EMBL" id="QZWG01000008">
    <property type="protein sequence ID" value="RZB99107.1"/>
    <property type="molecule type" value="Genomic_DNA"/>
</dbReference>
<dbReference type="SUPFAM" id="SSF56672">
    <property type="entry name" value="DNA/RNA polymerases"/>
    <property type="match status" value="1"/>
</dbReference>
<dbReference type="PANTHER" id="PTHR11439">
    <property type="entry name" value="GAG-POL-RELATED RETROTRANSPOSON"/>
    <property type="match status" value="1"/>
</dbReference>